<dbReference type="Gene3D" id="3.30.40.10">
    <property type="entry name" value="Zinc/RING finger domain, C3HC4 (zinc finger)"/>
    <property type="match status" value="1"/>
</dbReference>
<name>A0A8D9AL45_9HEMI</name>
<proteinExistence type="predicted"/>
<dbReference type="GO" id="GO:0008270">
    <property type="term" value="F:zinc ion binding"/>
    <property type="evidence" value="ECO:0007669"/>
    <property type="project" value="UniProtKB-KW"/>
</dbReference>
<sequence>MSCSKCKKGFSSEELKIACSSCNSQLHYVCAEVSAPTMRKLGKDVSTWKCKECQSKAVNNTGLDAKFDKFTDTMTELFSTFKREITEKLTDFEKSVQYHSSQMEEVLSGFNEMKRNFVQLQAKQEELVKENDTLKKTVKELQSHVVDMDQKSLDHVLEISGIPDRITEPVEIMGSLCKKINMNTPEINAYTVKRIPSTGQGRSKMTIVTFESKFVRDEILKASKKYKPKVLDFTNASNDIQSVFVNEQLTPHNKKLFFNATKVKRDKGFSFLWVSEGKILLKKTQDARIKRIFNIEDME</sequence>
<dbReference type="AlphaFoldDB" id="A0A8D9AL45"/>
<dbReference type="Pfam" id="PF25298">
    <property type="entry name" value="Baculo_FP_2nd"/>
    <property type="match status" value="1"/>
</dbReference>
<dbReference type="SUPFAM" id="SSF57903">
    <property type="entry name" value="FYVE/PHD zinc finger"/>
    <property type="match status" value="1"/>
</dbReference>
<dbReference type="EMBL" id="HBUF01576649">
    <property type="protein sequence ID" value="CAG6768543.1"/>
    <property type="molecule type" value="Transcribed_RNA"/>
</dbReference>
<keyword evidence="3" id="KW-0862">Zinc</keyword>
<dbReference type="InterPro" id="IPR057251">
    <property type="entry name" value="FP_C"/>
</dbReference>
<dbReference type="SMART" id="SM00249">
    <property type="entry name" value="PHD"/>
    <property type="match status" value="1"/>
</dbReference>
<reference evidence="7" key="1">
    <citation type="submission" date="2021-05" db="EMBL/GenBank/DDBJ databases">
        <authorList>
            <person name="Alioto T."/>
            <person name="Alioto T."/>
            <person name="Gomez Garrido J."/>
        </authorList>
    </citation>
    <scope>NUCLEOTIDE SEQUENCE</scope>
</reference>
<protein>
    <recommendedName>
        <fullName evidence="6">PHD-type domain-containing protein</fullName>
    </recommendedName>
</protein>
<dbReference type="PROSITE" id="PS50016">
    <property type="entry name" value="ZF_PHD_2"/>
    <property type="match status" value="1"/>
</dbReference>
<evidence type="ECO:0000256" key="1">
    <source>
        <dbReference type="ARBA" id="ARBA00022723"/>
    </source>
</evidence>
<evidence type="ECO:0000256" key="4">
    <source>
        <dbReference type="PROSITE-ProRule" id="PRU00146"/>
    </source>
</evidence>
<keyword evidence="2 4" id="KW-0863">Zinc-finger</keyword>
<dbReference type="InterPro" id="IPR001965">
    <property type="entry name" value="Znf_PHD"/>
</dbReference>
<evidence type="ECO:0000256" key="5">
    <source>
        <dbReference type="SAM" id="Coils"/>
    </source>
</evidence>
<dbReference type="InterPro" id="IPR013083">
    <property type="entry name" value="Znf_RING/FYVE/PHD"/>
</dbReference>
<evidence type="ECO:0000256" key="2">
    <source>
        <dbReference type="ARBA" id="ARBA00022771"/>
    </source>
</evidence>
<evidence type="ECO:0000256" key="3">
    <source>
        <dbReference type="ARBA" id="ARBA00022833"/>
    </source>
</evidence>
<dbReference type="InterPro" id="IPR019786">
    <property type="entry name" value="Zinc_finger_PHD-type_CS"/>
</dbReference>
<dbReference type="PROSITE" id="PS01359">
    <property type="entry name" value="ZF_PHD_1"/>
    <property type="match status" value="1"/>
</dbReference>
<accession>A0A8D9AL45</accession>
<dbReference type="EMBL" id="HBUF01463373">
    <property type="protein sequence ID" value="CAG6744282.1"/>
    <property type="molecule type" value="Transcribed_RNA"/>
</dbReference>
<evidence type="ECO:0000259" key="6">
    <source>
        <dbReference type="PROSITE" id="PS50016"/>
    </source>
</evidence>
<keyword evidence="1" id="KW-0479">Metal-binding</keyword>
<feature type="coiled-coil region" evidence="5">
    <location>
        <begin position="110"/>
        <end position="151"/>
    </location>
</feature>
<keyword evidence="5" id="KW-0175">Coiled coil</keyword>
<dbReference type="EMBL" id="HBUF01049879">
    <property type="protein sequence ID" value="CAG6621302.1"/>
    <property type="molecule type" value="Transcribed_RNA"/>
</dbReference>
<dbReference type="InterPro" id="IPR019787">
    <property type="entry name" value="Znf_PHD-finger"/>
</dbReference>
<feature type="domain" description="PHD-type" evidence="6">
    <location>
        <begin position="1"/>
        <end position="56"/>
    </location>
</feature>
<dbReference type="InterPro" id="IPR011011">
    <property type="entry name" value="Znf_FYVE_PHD"/>
</dbReference>
<dbReference type="EMBL" id="HBUF01049880">
    <property type="protein sequence ID" value="CAG6621304.1"/>
    <property type="molecule type" value="Transcribed_RNA"/>
</dbReference>
<evidence type="ECO:0000313" key="7">
    <source>
        <dbReference type="EMBL" id="CAG6768543.1"/>
    </source>
</evidence>
<organism evidence="7">
    <name type="scientific">Cacopsylla melanoneura</name>
    <dbReference type="NCBI Taxonomy" id="428564"/>
    <lineage>
        <taxon>Eukaryota</taxon>
        <taxon>Metazoa</taxon>
        <taxon>Ecdysozoa</taxon>
        <taxon>Arthropoda</taxon>
        <taxon>Hexapoda</taxon>
        <taxon>Insecta</taxon>
        <taxon>Pterygota</taxon>
        <taxon>Neoptera</taxon>
        <taxon>Paraneoptera</taxon>
        <taxon>Hemiptera</taxon>
        <taxon>Sternorrhyncha</taxon>
        <taxon>Psylloidea</taxon>
        <taxon>Psyllidae</taxon>
        <taxon>Psyllinae</taxon>
        <taxon>Cacopsylla</taxon>
    </lineage>
</organism>
<dbReference type="CDD" id="cd15489">
    <property type="entry name" value="PHD_SF"/>
    <property type="match status" value="1"/>
</dbReference>
<dbReference type="EMBL" id="HBUF01252840">
    <property type="protein sequence ID" value="CAG6680612.1"/>
    <property type="molecule type" value="Transcribed_RNA"/>
</dbReference>